<comment type="subcellular location">
    <subcellularLocation>
        <location evidence="1">Cell outer membrane</location>
        <topology evidence="1">Single-pass membrane protein</topology>
    </subcellularLocation>
    <subcellularLocation>
        <location evidence="2">Periplasm</location>
    </subcellularLocation>
</comment>
<dbReference type="RefSeq" id="WP_046843242.1">
    <property type="nucleotide sequence ID" value="NZ_CP011389.1"/>
</dbReference>
<keyword evidence="3" id="KW-0574">Periplasm</keyword>
<feature type="transmembrane region" description="Helical" evidence="5">
    <location>
        <begin position="6"/>
        <end position="26"/>
    </location>
</feature>
<dbReference type="KEGG" id="dch:SY84_05905"/>
<dbReference type="EMBL" id="CP011389">
    <property type="protein sequence ID" value="AKH16670.1"/>
    <property type="molecule type" value="Genomic_DNA"/>
</dbReference>
<dbReference type="SUPFAM" id="SSF54523">
    <property type="entry name" value="Pili subunits"/>
    <property type="match status" value="1"/>
</dbReference>
<dbReference type="InterPro" id="IPR045584">
    <property type="entry name" value="Pilin-like"/>
</dbReference>
<dbReference type="GO" id="GO:0009279">
    <property type="term" value="C:cell outer membrane"/>
    <property type="evidence" value="ECO:0007669"/>
    <property type="project" value="UniProtKB-SubCell"/>
</dbReference>
<evidence type="ECO:0000256" key="1">
    <source>
        <dbReference type="ARBA" id="ARBA00004203"/>
    </source>
</evidence>
<evidence type="ECO:0000313" key="6">
    <source>
        <dbReference type="EMBL" id="AKH16670.1"/>
    </source>
</evidence>
<evidence type="ECO:0000256" key="2">
    <source>
        <dbReference type="ARBA" id="ARBA00004418"/>
    </source>
</evidence>
<organism evidence="6 7">
    <name type="scientific">Deinococcus soli</name>
    <name type="common">ex Cha et al. 2016</name>
    <dbReference type="NCBI Taxonomy" id="1309411"/>
    <lineage>
        <taxon>Bacteria</taxon>
        <taxon>Thermotogati</taxon>
        <taxon>Deinococcota</taxon>
        <taxon>Deinococci</taxon>
        <taxon>Deinococcales</taxon>
        <taxon>Deinococcaceae</taxon>
        <taxon>Deinococcus</taxon>
    </lineage>
</organism>
<evidence type="ECO:0000256" key="4">
    <source>
        <dbReference type="ARBA" id="ARBA00023237"/>
    </source>
</evidence>
<dbReference type="GO" id="GO:0042597">
    <property type="term" value="C:periplasmic space"/>
    <property type="evidence" value="ECO:0007669"/>
    <property type="project" value="UniProtKB-SubCell"/>
</dbReference>
<dbReference type="NCBIfam" id="TIGR02532">
    <property type="entry name" value="IV_pilin_GFxxxE"/>
    <property type="match status" value="1"/>
</dbReference>
<evidence type="ECO:0008006" key="8">
    <source>
        <dbReference type="Google" id="ProtNLM"/>
    </source>
</evidence>
<name>A0A0F7JQD0_9DEIO</name>
<dbReference type="Pfam" id="PF07963">
    <property type="entry name" value="N_methyl"/>
    <property type="match status" value="1"/>
</dbReference>
<sequence length="154" mass="15915">MRPAGFTLLEVLIVVAIVGILAALGLGSYTRWRASSAVGEGTQVFTQAVNAARTGAKRLNTCQEVLLTAVSASPSLTVRSYPGSTCSGTPTTRTLNLPAGVQASLDSGANSLSFRAPYGSTDAAPAQFTVFWAANPAITRLVRVTGIFGKVIVK</sequence>
<keyword evidence="5" id="KW-1133">Transmembrane helix</keyword>
<evidence type="ECO:0000256" key="5">
    <source>
        <dbReference type="SAM" id="Phobius"/>
    </source>
</evidence>
<dbReference type="PATRIC" id="fig|1309411.5.peg.1209"/>
<dbReference type="OrthoDB" id="71504at2"/>
<dbReference type="Gene3D" id="3.30.700.10">
    <property type="entry name" value="Glycoprotein, Type 4 Pilin"/>
    <property type="match status" value="1"/>
</dbReference>
<keyword evidence="7" id="KW-1185">Reference proteome</keyword>
<dbReference type="PROSITE" id="PS00409">
    <property type="entry name" value="PROKAR_NTER_METHYL"/>
    <property type="match status" value="1"/>
</dbReference>
<accession>A0A0F7JQD0</accession>
<dbReference type="Proteomes" id="UP000034024">
    <property type="component" value="Chromosome"/>
</dbReference>
<keyword evidence="5" id="KW-0812">Transmembrane</keyword>
<proteinExistence type="predicted"/>
<reference evidence="6 7" key="1">
    <citation type="submission" date="2015-01" db="EMBL/GenBank/DDBJ databases">
        <title>Deinococcus soli/N5/whole genome sequencing.</title>
        <authorList>
            <person name="Kim M.K."/>
            <person name="Srinivasan S."/>
            <person name="Lee J.-J."/>
        </authorList>
    </citation>
    <scope>NUCLEOTIDE SEQUENCE [LARGE SCALE GENOMIC DNA]</scope>
    <source>
        <strain evidence="6 7">N5</strain>
    </source>
</reference>
<evidence type="ECO:0000256" key="3">
    <source>
        <dbReference type="ARBA" id="ARBA00022764"/>
    </source>
</evidence>
<keyword evidence="5" id="KW-0472">Membrane</keyword>
<evidence type="ECO:0000313" key="7">
    <source>
        <dbReference type="Proteomes" id="UP000034024"/>
    </source>
</evidence>
<protein>
    <recommendedName>
        <fullName evidence="8">Prepilin-type N-terminal cleavage/methylation domain-containing protein</fullName>
    </recommendedName>
</protein>
<dbReference type="InterPro" id="IPR012902">
    <property type="entry name" value="N_methyl_site"/>
</dbReference>
<keyword evidence="4" id="KW-0998">Cell outer membrane</keyword>
<dbReference type="AlphaFoldDB" id="A0A0F7JQD0"/>
<gene>
    <name evidence="6" type="ORF">SY84_05905</name>
</gene>